<evidence type="ECO:0000313" key="6">
    <source>
        <dbReference type="EMBL" id="CAF0858307.1"/>
    </source>
</evidence>
<evidence type="ECO:0000256" key="1">
    <source>
        <dbReference type="ARBA" id="ARBA00022630"/>
    </source>
</evidence>
<dbReference type="Pfam" id="PF01494">
    <property type="entry name" value="FAD_binding_3"/>
    <property type="match status" value="1"/>
</dbReference>
<organism evidence="6 7">
    <name type="scientific">Adineta steineri</name>
    <dbReference type="NCBI Taxonomy" id="433720"/>
    <lineage>
        <taxon>Eukaryota</taxon>
        <taxon>Metazoa</taxon>
        <taxon>Spiralia</taxon>
        <taxon>Gnathifera</taxon>
        <taxon>Rotifera</taxon>
        <taxon>Eurotatoria</taxon>
        <taxon>Bdelloidea</taxon>
        <taxon>Adinetida</taxon>
        <taxon>Adinetidae</taxon>
        <taxon>Adineta</taxon>
    </lineage>
</organism>
<dbReference type="InterPro" id="IPR036188">
    <property type="entry name" value="FAD/NAD-bd_sf"/>
</dbReference>
<dbReference type="AlphaFoldDB" id="A0A813WN97"/>
<sequence length="979" mass="111411">MWSIHVATLVYMIIVSETVLTKHHSSSTSRVGVPTSIPDTKYEQVIAQRYLFAPFANESTAWPVLRNVNNVWQVVALPHYHSQATEGVWLLTKTITNVHKTNSATGQFQIVWMPLSANNTWTVLSDIDADSLLVISHNENTATIYTAALISSDGIQLILCNRSDATSCRVIKIIPFPSLLANISRITGGLFIDDIGASGWLYIATDIGLHGLDLSTFIIFPYINSINISVSSLASSSKHQTIFVGTDMKLWIHSYGIGNEEWRFEHITGLIDAPITSLVYNNVQDQLWIGQETGITLLLPVVMSTGRIHWFFSRLAGQISNPGSYIGHLPFANITTLAISHHSSSPDSRVWLGSKRGVMRFDSNSTDVDSWRVFNSARYMPNRDSLVDVLSLTVLSRNNSMPITLGSTAVAVTSKGLAVLRFEMWTLADKAKHFQGFFNQSGRHDKYNLVSTCDMSSWGDIRTCVKGPDDNDGLWTSMYLSSQVFRYMVTKDLAVKASAWKHFEALELLNQVTGISGYPGRSFAKRSDFPPDPDWHLSPVYTTLQFKGDTSSDEIVGHEHIYPLVHDFLASNDSERQRAYILFFNITNHILTHDWYLVGENHTHTSWGIWNPVDVNDNSDFQDDRGLNSLEILTYLLQTYAYSGEERFLDGAKLLIESYQYDVNIINRKMIAVCDDDPSDDELTYLTYFNLIYTINKITSTTKLSTRQKARVQLLTDKLLEYMMVGLDLTHKYKQMEKSPFYNFIYCYATGQVNETWHLFNRNHQISPDFDCNSLSQDGIWYMQRWPLELINWPQFNSDRLDIQLNIPEACFACTFRESIADTESWRTLSTEQALKFIHECGFARWASPVDKFISNASRLIKIGLYDRPELTTWYKDRVVLAGDAAHATSPHLGQGANQAMEDAYYLVKFWKTNTSNHMKAFEDYTQLRKERTSRLVTAARRQGEARVCIEPEECQKRNEMLSKGINLNDISWIYDIQL</sequence>
<evidence type="ECO:0000259" key="5">
    <source>
        <dbReference type="Pfam" id="PF01494"/>
    </source>
</evidence>
<dbReference type="GO" id="GO:0071949">
    <property type="term" value="F:FAD binding"/>
    <property type="evidence" value="ECO:0007669"/>
    <property type="project" value="InterPro"/>
</dbReference>
<dbReference type="EMBL" id="CAJNOE010000071">
    <property type="protein sequence ID" value="CAF0858307.1"/>
    <property type="molecule type" value="Genomic_DNA"/>
</dbReference>
<dbReference type="PANTHER" id="PTHR46720:SF3">
    <property type="entry name" value="FAD-BINDING DOMAIN-CONTAINING PROTEIN-RELATED"/>
    <property type="match status" value="1"/>
</dbReference>
<feature type="domain" description="FAD-binding" evidence="5">
    <location>
        <begin position="872"/>
        <end position="936"/>
    </location>
</feature>
<keyword evidence="2" id="KW-0274">FAD</keyword>
<accession>A0A813WN97</accession>
<protein>
    <recommendedName>
        <fullName evidence="5">FAD-binding domain-containing protein</fullName>
    </recommendedName>
</protein>
<name>A0A813WN97_9BILA</name>
<feature type="chain" id="PRO_5032996886" description="FAD-binding domain-containing protein" evidence="4">
    <location>
        <begin position="19"/>
        <end position="979"/>
    </location>
</feature>
<comment type="caution">
    <text evidence="6">The sequence shown here is derived from an EMBL/GenBank/DDBJ whole genome shotgun (WGS) entry which is preliminary data.</text>
</comment>
<proteinExistence type="predicted"/>
<keyword evidence="4" id="KW-0732">Signal</keyword>
<dbReference type="SUPFAM" id="SSF51905">
    <property type="entry name" value="FAD/NAD(P)-binding domain"/>
    <property type="match status" value="1"/>
</dbReference>
<dbReference type="PRINTS" id="PR00420">
    <property type="entry name" value="RNGMNOXGNASE"/>
</dbReference>
<gene>
    <name evidence="6" type="ORF">IZO911_LOCUS9983</name>
</gene>
<dbReference type="Gene3D" id="3.50.50.60">
    <property type="entry name" value="FAD/NAD(P)-binding domain"/>
    <property type="match status" value="1"/>
</dbReference>
<dbReference type="Gene3D" id="2.130.10.10">
    <property type="entry name" value="YVTN repeat-like/Quinoprotein amine dehydrogenase"/>
    <property type="match status" value="1"/>
</dbReference>
<dbReference type="InterPro" id="IPR002938">
    <property type="entry name" value="FAD-bd"/>
</dbReference>
<reference evidence="6" key="1">
    <citation type="submission" date="2021-02" db="EMBL/GenBank/DDBJ databases">
        <authorList>
            <person name="Nowell W R."/>
        </authorList>
    </citation>
    <scope>NUCLEOTIDE SEQUENCE</scope>
</reference>
<dbReference type="PANTHER" id="PTHR46720">
    <property type="entry name" value="HYDROXYLASE, PUTATIVE (AFU_ORTHOLOGUE AFUA_3G01460)-RELATED"/>
    <property type="match status" value="1"/>
</dbReference>
<dbReference type="GO" id="GO:0044550">
    <property type="term" value="P:secondary metabolite biosynthetic process"/>
    <property type="evidence" value="ECO:0007669"/>
    <property type="project" value="TreeGrafter"/>
</dbReference>
<evidence type="ECO:0000313" key="7">
    <source>
        <dbReference type="Proteomes" id="UP000663860"/>
    </source>
</evidence>
<dbReference type="Proteomes" id="UP000663860">
    <property type="component" value="Unassembled WGS sequence"/>
</dbReference>
<dbReference type="InterPro" id="IPR051104">
    <property type="entry name" value="FAD_monoxygenase"/>
</dbReference>
<evidence type="ECO:0000256" key="2">
    <source>
        <dbReference type="ARBA" id="ARBA00022827"/>
    </source>
</evidence>
<dbReference type="GO" id="GO:0016491">
    <property type="term" value="F:oxidoreductase activity"/>
    <property type="evidence" value="ECO:0007669"/>
    <property type="project" value="UniProtKB-KW"/>
</dbReference>
<feature type="signal peptide" evidence="4">
    <location>
        <begin position="1"/>
        <end position="18"/>
    </location>
</feature>
<evidence type="ECO:0000256" key="3">
    <source>
        <dbReference type="ARBA" id="ARBA00023002"/>
    </source>
</evidence>
<keyword evidence="1" id="KW-0285">Flavoprotein</keyword>
<evidence type="ECO:0000256" key="4">
    <source>
        <dbReference type="SAM" id="SignalP"/>
    </source>
</evidence>
<dbReference type="InterPro" id="IPR015943">
    <property type="entry name" value="WD40/YVTN_repeat-like_dom_sf"/>
</dbReference>
<keyword evidence="3" id="KW-0560">Oxidoreductase</keyword>